<sequence>MTTTTIVDDTAAPTAPRPPAFRDAVAAEWMKLRTVRTTYALLAGAAAATLLGLTVLALLVQDYDRAAPAERAAFEAADPTVAVMPFVGFLIGSIGAMVITSEYTTGSIGPGLLAVPQRGLLLGAKATVAATVGAIGGLLFALLSCVGTIVLLGDRPAPLNPWPTWTDAVPTVVGAALVVLTTSAVALGLGAVLRSTAATLVTLGGLGLVVPMFAHALPTTLHLLLASILIPNLAPQLAGADHPYLLSPVGAAAAAVVWVVAALAAGAFALDRRDAG</sequence>
<gene>
    <name evidence="2" type="ORF">KDL28_07155</name>
</gene>
<proteinExistence type="predicted"/>
<evidence type="ECO:0000256" key="1">
    <source>
        <dbReference type="SAM" id="Phobius"/>
    </source>
</evidence>
<dbReference type="EMBL" id="JAGSOV010000015">
    <property type="protein sequence ID" value="MCO1654833.1"/>
    <property type="molecule type" value="Genomic_DNA"/>
</dbReference>
<name>A0ABT0ZVR3_9PSEU</name>
<protein>
    <submittedName>
        <fullName evidence="2">ABC transporter permease</fullName>
    </submittedName>
</protein>
<dbReference type="Pfam" id="PF12730">
    <property type="entry name" value="ABC2_membrane_4"/>
    <property type="match status" value="1"/>
</dbReference>
<reference evidence="2" key="1">
    <citation type="submission" date="2021-04" db="EMBL/GenBank/DDBJ databases">
        <title>Pseudonocardia sp. nov., isolated from sandy soil of mangrove forest.</title>
        <authorList>
            <person name="Zan Z."/>
            <person name="Huang R."/>
            <person name="Liu W."/>
        </authorList>
    </citation>
    <scope>NUCLEOTIDE SEQUENCE</scope>
    <source>
        <strain evidence="2">S2-4</strain>
    </source>
</reference>
<feature type="transmembrane region" description="Helical" evidence="1">
    <location>
        <begin position="80"/>
        <end position="99"/>
    </location>
</feature>
<keyword evidence="3" id="KW-1185">Reference proteome</keyword>
<feature type="transmembrane region" description="Helical" evidence="1">
    <location>
        <begin position="205"/>
        <end position="230"/>
    </location>
</feature>
<dbReference type="Proteomes" id="UP001165283">
    <property type="component" value="Unassembled WGS sequence"/>
</dbReference>
<feature type="transmembrane region" description="Helical" evidence="1">
    <location>
        <begin position="172"/>
        <end position="193"/>
    </location>
</feature>
<feature type="transmembrane region" description="Helical" evidence="1">
    <location>
        <begin position="250"/>
        <end position="270"/>
    </location>
</feature>
<evidence type="ECO:0000313" key="2">
    <source>
        <dbReference type="EMBL" id="MCO1654833.1"/>
    </source>
</evidence>
<organism evidence="2 3">
    <name type="scientific">Pseudonocardia humida</name>
    <dbReference type="NCBI Taxonomy" id="2800819"/>
    <lineage>
        <taxon>Bacteria</taxon>
        <taxon>Bacillati</taxon>
        <taxon>Actinomycetota</taxon>
        <taxon>Actinomycetes</taxon>
        <taxon>Pseudonocardiales</taxon>
        <taxon>Pseudonocardiaceae</taxon>
        <taxon>Pseudonocardia</taxon>
    </lineage>
</organism>
<feature type="transmembrane region" description="Helical" evidence="1">
    <location>
        <begin position="120"/>
        <end position="152"/>
    </location>
</feature>
<keyword evidence="1" id="KW-0812">Transmembrane</keyword>
<evidence type="ECO:0000313" key="3">
    <source>
        <dbReference type="Proteomes" id="UP001165283"/>
    </source>
</evidence>
<keyword evidence="1" id="KW-1133">Transmembrane helix</keyword>
<accession>A0ABT0ZVR3</accession>
<feature type="transmembrane region" description="Helical" evidence="1">
    <location>
        <begin position="39"/>
        <end position="60"/>
    </location>
</feature>
<comment type="caution">
    <text evidence="2">The sequence shown here is derived from an EMBL/GenBank/DDBJ whole genome shotgun (WGS) entry which is preliminary data.</text>
</comment>
<dbReference type="RefSeq" id="WP_252436512.1">
    <property type="nucleotide sequence ID" value="NZ_JAGSOV010000015.1"/>
</dbReference>
<keyword evidence="1" id="KW-0472">Membrane</keyword>